<dbReference type="EMBL" id="CP001230">
    <property type="protein sequence ID" value="ACO04359.1"/>
    <property type="molecule type" value="Genomic_DNA"/>
</dbReference>
<reference evidence="2 3" key="1">
    <citation type="journal article" date="2009" name="J. Bacteriol.">
        <title>Complete and draft genome sequences of six members of the Aquificales.</title>
        <authorList>
            <person name="Reysenbach A.L."/>
            <person name="Hamamura N."/>
            <person name="Podar M."/>
            <person name="Griffiths E."/>
            <person name="Ferreira S."/>
            <person name="Hochstein R."/>
            <person name="Heidelberg J."/>
            <person name="Johnson J."/>
            <person name="Mead D."/>
            <person name="Pohorille A."/>
            <person name="Sarmiento M."/>
            <person name="Schweighofer K."/>
            <person name="Seshadri R."/>
            <person name="Voytek M.A."/>
        </authorList>
    </citation>
    <scope>NUCLEOTIDE SEQUENCE [LARGE SCALE GENOMIC DNA]</scope>
    <source>
        <strain evidence="3">DSM 14350 / EX-H1</strain>
    </source>
</reference>
<feature type="compositionally biased region" description="Basic and acidic residues" evidence="1">
    <location>
        <begin position="47"/>
        <end position="58"/>
    </location>
</feature>
<organism evidence="2 3">
    <name type="scientific">Persephonella marina (strain DSM 14350 / EX-H1)</name>
    <dbReference type="NCBI Taxonomy" id="123214"/>
    <lineage>
        <taxon>Bacteria</taxon>
        <taxon>Pseudomonadati</taxon>
        <taxon>Aquificota</taxon>
        <taxon>Aquificia</taxon>
        <taxon>Aquificales</taxon>
        <taxon>Hydrogenothermaceae</taxon>
        <taxon>Persephonella</taxon>
    </lineage>
</organism>
<feature type="compositionally biased region" description="Low complexity" evidence="1">
    <location>
        <begin position="31"/>
        <end position="44"/>
    </location>
</feature>
<dbReference type="AlphaFoldDB" id="C0QQR1"/>
<name>C0QQR1_PERMH</name>
<dbReference type="KEGG" id="pmx:PERMA_1234"/>
<proteinExistence type="predicted"/>
<dbReference type="HOGENOM" id="CLU_2975319_0_0_0"/>
<accession>C0QQR1</accession>
<evidence type="ECO:0000256" key="1">
    <source>
        <dbReference type="SAM" id="MobiDB-lite"/>
    </source>
</evidence>
<gene>
    <name evidence="2" type="ordered locus">PERMA_1234</name>
</gene>
<feature type="region of interest" description="Disordered" evidence="1">
    <location>
        <begin position="31"/>
        <end position="58"/>
    </location>
</feature>
<evidence type="ECO:0000313" key="3">
    <source>
        <dbReference type="Proteomes" id="UP000001366"/>
    </source>
</evidence>
<dbReference type="Proteomes" id="UP000001366">
    <property type="component" value="Chromosome"/>
</dbReference>
<protein>
    <submittedName>
        <fullName evidence="2">Uncharacterized protein</fullName>
    </submittedName>
</protein>
<dbReference type="RefSeq" id="WP_012676597.1">
    <property type="nucleotide sequence ID" value="NC_012440.1"/>
</dbReference>
<sequence>MKVENGLQAYKSILELQKQLVDMLVQQNLQTNRQDNTQTQQSQTEKPVIEGKKVSIYA</sequence>
<keyword evidence="3" id="KW-1185">Reference proteome</keyword>
<dbReference type="PaxDb" id="123214-PERMA_1234"/>
<evidence type="ECO:0000313" key="2">
    <source>
        <dbReference type="EMBL" id="ACO04359.1"/>
    </source>
</evidence>